<organism evidence="2 3">
    <name type="scientific">Cloacimonas acidaminovorans (strain Evry)</name>
    <dbReference type="NCBI Taxonomy" id="459349"/>
    <lineage>
        <taxon>Bacteria</taxon>
        <taxon>Pseudomonadati</taxon>
        <taxon>Candidatus Cloacimonadota</taxon>
        <taxon>Candidatus Cloacimonadia</taxon>
        <taxon>Candidatus Cloacimonadales</taxon>
        <taxon>Candidatus Cloacimonadaceae</taxon>
        <taxon>Candidatus Cloacimonas</taxon>
    </lineage>
</organism>
<dbReference type="EMBL" id="CU466930">
    <property type="protein sequence ID" value="CAO81202.1"/>
    <property type="molecule type" value="Genomic_DNA"/>
</dbReference>
<gene>
    <name evidence="2" type="ordered locus">CLOAM1346</name>
</gene>
<dbReference type="Gene3D" id="3.40.50.300">
    <property type="entry name" value="P-loop containing nucleotide triphosphate hydrolases"/>
    <property type="match status" value="1"/>
</dbReference>
<evidence type="ECO:0000313" key="2">
    <source>
        <dbReference type="EMBL" id="CAO81202.1"/>
    </source>
</evidence>
<keyword evidence="3" id="KW-1185">Reference proteome</keyword>
<protein>
    <submittedName>
        <fullName evidence="2">Abortive infection protein</fullName>
    </submittedName>
</protein>
<dbReference type="KEGG" id="caci:CLOAM1346"/>
<dbReference type="GO" id="GO:0005524">
    <property type="term" value="F:ATP binding"/>
    <property type="evidence" value="ECO:0007669"/>
    <property type="project" value="InterPro"/>
</dbReference>
<dbReference type="GO" id="GO:0016887">
    <property type="term" value="F:ATP hydrolysis activity"/>
    <property type="evidence" value="ECO:0007669"/>
    <property type="project" value="InterPro"/>
</dbReference>
<dbReference type="InterPro" id="IPR003959">
    <property type="entry name" value="ATPase_AAA_core"/>
</dbReference>
<dbReference type="eggNOG" id="COG1106">
    <property type="taxonomic scope" value="Bacteria"/>
</dbReference>
<name>B0VJ10_CLOAI</name>
<evidence type="ECO:0000259" key="1">
    <source>
        <dbReference type="Pfam" id="PF13304"/>
    </source>
</evidence>
<proteinExistence type="predicted"/>
<dbReference type="PANTHER" id="PTHR40396:SF1">
    <property type="entry name" value="ATPASE AAA-TYPE CORE DOMAIN-CONTAINING PROTEIN"/>
    <property type="match status" value="1"/>
</dbReference>
<sequence length="476" mass="55378">MALGKFIVGKLQKNCKIFLDIELYLIIMSLKCRRNVNKENKMIITFSVQNFLSIRNKVTLDFRATSDKTLEDYYVVSVEKPKLRILRMAMIYGANASGKTNLLMALNFIKRFISDTSINKEIPIPITPFALDEDKSSIFEIDFLQKGVVYSYYLELNKKHIIQEELSYYPNGRKTLIFSRKLVDIKGFIYEYKWRNAAINEKQKDALELTVQNQSILSKIATIQYSGVLQEARNWFNTTLNPILSNKTDLFRFNYHNYLSSPQKEKKYKPLYLELLKRADFCIEDFNIEKKIIPLSDLPPSLRAEIEDQNKESEGDKTKNEIYWLKTEFTHKTPSGTYVLNYNMESMGTQRYFGLVGVLFELLYKNRVVPIDEIESSLHIDLIIHFITTFLRNKSQGQLIFTSQNTALLKEKDILRRDAIWIIERNEDGSTSLTSVSEYPVRKEHSIESIYRKGLIGGLPNLGTTLLEGENETKEE</sequence>
<dbReference type="HOGENOM" id="CLU_046693_2_0_0"/>
<evidence type="ECO:0000313" key="3">
    <source>
        <dbReference type="Proteomes" id="UP000002019"/>
    </source>
</evidence>
<feature type="domain" description="ATPase AAA-type core" evidence="1">
    <location>
        <begin position="89"/>
        <end position="409"/>
    </location>
</feature>
<accession>B0VJ10</accession>
<reference evidence="2 3" key="1">
    <citation type="journal article" date="2008" name="J. Bacteriol.">
        <title>'Candidatus Cloacamonas acidaminovorans': genome sequence reconstruction provides a first glimpse of a new bacterial division.</title>
        <authorList>
            <person name="Pelletier E."/>
            <person name="Kreimeyer A."/>
            <person name="Bocs S."/>
            <person name="Rouy Z."/>
            <person name="Gyapay G."/>
            <person name="Chouari R."/>
            <person name="Riviere D."/>
            <person name="Ganesan A."/>
            <person name="Daegelen P."/>
            <person name="Sghir A."/>
            <person name="Cohen G.N."/>
            <person name="Medigue C."/>
            <person name="Weissenbach J."/>
            <person name="Le Paslier D."/>
        </authorList>
    </citation>
    <scope>NUCLEOTIDE SEQUENCE [LARGE SCALE GENOMIC DNA]</scope>
    <source>
        <strain evidence="3">Evry</strain>
    </source>
</reference>
<dbReference type="AlphaFoldDB" id="B0VJ10"/>
<dbReference type="Proteomes" id="UP000002019">
    <property type="component" value="Chromosome"/>
</dbReference>
<dbReference type="InterPro" id="IPR027417">
    <property type="entry name" value="P-loop_NTPase"/>
</dbReference>
<dbReference type="Pfam" id="PF13304">
    <property type="entry name" value="AAA_21"/>
    <property type="match status" value="1"/>
</dbReference>
<dbReference type="PANTHER" id="PTHR40396">
    <property type="entry name" value="ATPASE-LIKE PROTEIN"/>
    <property type="match status" value="1"/>
</dbReference>
<dbReference type="STRING" id="459349.CLOAM1346"/>
<dbReference type="SUPFAM" id="SSF52540">
    <property type="entry name" value="P-loop containing nucleoside triphosphate hydrolases"/>
    <property type="match status" value="1"/>
</dbReference>